<proteinExistence type="predicted"/>
<dbReference type="AlphaFoldDB" id="A0A7W0CT42"/>
<dbReference type="RefSeq" id="WP_181615532.1">
    <property type="nucleotide sequence ID" value="NZ_BAABAM010000008.1"/>
</dbReference>
<dbReference type="InterPro" id="IPR047789">
    <property type="entry name" value="CU044_5270-like"/>
</dbReference>
<dbReference type="EMBL" id="JACDUR010000009">
    <property type="protein sequence ID" value="MBA2896837.1"/>
    <property type="molecule type" value="Genomic_DNA"/>
</dbReference>
<reference evidence="1 2" key="1">
    <citation type="submission" date="2020-07" db="EMBL/GenBank/DDBJ databases">
        <title>Genomic Encyclopedia of Type Strains, Phase IV (KMG-IV): sequencing the most valuable type-strain genomes for metagenomic binning, comparative biology and taxonomic classification.</title>
        <authorList>
            <person name="Goeker M."/>
        </authorList>
    </citation>
    <scope>NUCLEOTIDE SEQUENCE [LARGE SCALE GENOMIC DNA]</scope>
    <source>
        <strain evidence="1 2">DSM 45533</strain>
    </source>
</reference>
<dbReference type="Proteomes" id="UP000530928">
    <property type="component" value="Unassembled WGS sequence"/>
</dbReference>
<keyword evidence="2" id="KW-1185">Reference proteome</keyword>
<accession>A0A7W0CT42</accession>
<comment type="caution">
    <text evidence="1">The sequence shown here is derived from an EMBL/GenBank/DDBJ whole genome shotgun (WGS) entry which is preliminary data.</text>
</comment>
<sequence>MDELIRDLYGEPAADPGARERVRARLEQERVRPAAAHRARPPHPARRRLVGGLLLAGAGAALAVAYPALTSEPDSRPGQAVTVSGESILLAAATRAESGTAGGAFWHVKRQSAGRVTELWAARDGRAWSGAGGALSRTDRPFSLAGRSMSLAEIQALPDDPERLLSAVTALLPALPEGTRDGVMADALSGLLWSKPAPPGVRAAAYRALAGLGNVRYLGRTVDSLGRPGVGFAYDLRWPRASHRELIIDPDDGQVLASVTDGGSELVLEAGWTDREPRP</sequence>
<name>A0A7W0CT42_9ACTN</name>
<protein>
    <recommendedName>
        <fullName evidence="3">CU044_5270 family protein</fullName>
    </recommendedName>
</protein>
<dbReference type="NCBIfam" id="NF038083">
    <property type="entry name" value="CU044_5270_fam"/>
    <property type="match status" value="1"/>
</dbReference>
<organism evidence="1 2">
    <name type="scientific">Nonomuraea soli</name>
    <dbReference type="NCBI Taxonomy" id="1032476"/>
    <lineage>
        <taxon>Bacteria</taxon>
        <taxon>Bacillati</taxon>
        <taxon>Actinomycetota</taxon>
        <taxon>Actinomycetes</taxon>
        <taxon>Streptosporangiales</taxon>
        <taxon>Streptosporangiaceae</taxon>
        <taxon>Nonomuraea</taxon>
    </lineage>
</organism>
<evidence type="ECO:0008006" key="3">
    <source>
        <dbReference type="Google" id="ProtNLM"/>
    </source>
</evidence>
<gene>
    <name evidence="1" type="ORF">HNR30_008228</name>
</gene>
<evidence type="ECO:0000313" key="2">
    <source>
        <dbReference type="Proteomes" id="UP000530928"/>
    </source>
</evidence>
<evidence type="ECO:0000313" key="1">
    <source>
        <dbReference type="EMBL" id="MBA2896837.1"/>
    </source>
</evidence>